<gene>
    <name evidence="1" type="ORF">CEXT_566851</name>
</gene>
<dbReference type="EMBL" id="BPLR01002524">
    <property type="protein sequence ID" value="GIX74760.1"/>
    <property type="molecule type" value="Genomic_DNA"/>
</dbReference>
<name>A0AAV4MS32_CAEEX</name>
<keyword evidence="2" id="KW-1185">Reference proteome</keyword>
<dbReference type="Proteomes" id="UP001054945">
    <property type="component" value="Unassembled WGS sequence"/>
</dbReference>
<reference evidence="1 2" key="1">
    <citation type="submission" date="2021-06" db="EMBL/GenBank/DDBJ databases">
        <title>Caerostris extrusa draft genome.</title>
        <authorList>
            <person name="Kono N."/>
            <person name="Arakawa K."/>
        </authorList>
    </citation>
    <scope>NUCLEOTIDE SEQUENCE [LARGE SCALE GENOMIC DNA]</scope>
</reference>
<accession>A0AAV4MS32</accession>
<comment type="caution">
    <text evidence="1">The sequence shown here is derived from an EMBL/GenBank/DDBJ whole genome shotgun (WGS) entry which is preliminary data.</text>
</comment>
<dbReference type="AlphaFoldDB" id="A0AAV4MS32"/>
<organism evidence="1 2">
    <name type="scientific">Caerostris extrusa</name>
    <name type="common">Bark spider</name>
    <name type="synonym">Caerostris bankana</name>
    <dbReference type="NCBI Taxonomy" id="172846"/>
    <lineage>
        <taxon>Eukaryota</taxon>
        <taxon>Metazoa</taxon>
        <taxon>Ecdysozoa</taxon>
        <taxon>Arthropoda</taxon>
        <taxon>Chelicerata</taxon>
        <taxon>Arachnida</taxon>
        <taxon>Araneae</taxon>
        <taxon>Araneomorphae</taxon>
        <taxon>Entelegynae</taxon>
        <taxon>Araneoidea</taxon>
        <taxon>Araneidae</taxon>
        <taxon>Caerostris</taxon>
    </lineage>
</organism>
<protein>
    <submittedName>
        <fullName evidence="1">Uncharacterized protein</fullName>
    </submittedName>
</protein>
<proteinExistence type="predicted"/>
<evidence type="ECO:0000313" key="2">
    <source>
        <dbReference type="Proteomes" id="UP001054945"/>
    </source>
</evidence>
<sequence>MVCLGSSSRAVAVVRAVSPWRSKPVDFSVTETDCAGVSMAKIETSFPREWQAPGVVNHYTGAKSSHK</sequence>
<evidence type="ECO:0000313" key="1">
    <source>
        <dbReference type="EMBL" id="GIX74760.1"/>
    </source>
</evidence>